<dbReference type="Gene3D" id="3.50.50.100">
    <property type="match status" value="1"/>
</dbReference>
<proteinExistence type="inferred from homology"/>
<evidence type="ECO:0000313" key="7">
    <source>
        <dbReference type="Proteomes" id="UP001497444"/>
    </source>
</evidence>
<evidence type="ECO:0000256" key="3">
    <source>
        <dbReference type="ARBA" id="ARBA00022827"/>
    </source>
</evidence>
<dbReference type="PANTHER" id="PTHR43735">
    <property type="entry name" value="APOPTOSIS-INDUCING FACTOR 1"/>
    <property type="match status" value="1"/>
</dbReference>
<keyword evidence="3" id="KW-0274">FAD</keyword>
<dbReference type="Proteomes" id="UP001497444">
    <property type="component" value="Chromosome 10"/>
</dbReference>
<evidence type="ECO:0000313" key="6">
    <source>
        <dbReference type="EMBL" id="CAK9257307.1"/>
    </source>
</evidence>
<evidence type="ECO:0000256" key="1">
    <source>
        <dbReference type="ARBA" id="ARBA00006442"/>
    </source>
</evidence>
<feature type="domain" description="FAD/NAD(P)-binding" evidence="5">
    <location>
        <begin position="6"/>
        <end position="270"/>
    </location>
</feature>
<keyword evidence="4" id="KW-0560">Oxidoreductase</keyword>
<name>A0ABP0VV95_9BRYO</name>
<keyword evidence="2" id="KW-0285">Flavoprotein</keyword>
<accession>A0ABP0VV95</accession>
<dbReference type="Pfam" id="PF07992">
    <property type="entry name" value="Pyr_redox_2"/>
    <property type="match status" value="1"/>
</dbReference>
<organism evidence="6 7">
    <name type="scientific">Sphagnum jensenii</name>
    <dbReference type="NCBI Taxonomy" id="128206"/>
    <lineage>
        <taxon>Eukaryota</taxon>
        <taxon>Viridiplantae</taxon>
        <taxon>Streptophyta</taxon>
        <taxon>Embryophyta</taxon>
        <taxon>Bryophyta</taxon>
        <taxon>Sphagnophytina</taxon>
        <taxon>Sphagnopsida</taxon>
        <taxon>Sphagnales</taxon>
        <taxon>Sphagnaceae</taxon>
        <taxon>Sphagnum</taxon>
    </lineage>
</organism>
<dbReference type="EMBL" id="OZ020105">
    <property type="protein sequence ID" value="CAK9257307.1"/>
    <property type="molecule type" value="Genomic_DNA"/>
</dbReference>
<evidence type="ECO:0000259" key="5">
    <source>
        <dbReference type="Pfam" id="PF07992"/>
    </source>
</evidence>
<dbReference type="SUPFAM" id="SSF51905">
    <property type="entry name" value="FAD/NAD(P)-binding domain"/>
    <property type="match status" value="1"/>
</dbReference>
<dbReference type="InterPro" id="IPR023753">
    <property type="entry name" value="FAD/NAD-binding_dom"/>
</dbReference>
<dbReference type="PRINTS" id="PR00368">
    <property type="entry name" value="FADPNR"/>
</dbReference>
<dbReference type="PANTHER" id="PTHR43735:SF3">
    <property type="entry name" value="FERROPTOSIS SUPPRESSOR PROTEIN 1"/>
    <property type="match status" value="1"/>
</dbReference>
<comment type="similarity">
    <text evidence="1">Belongs to the FAD-dependent oxidoreductase family.</text>
</comment>
<reference evidence="6" key="1">
    <citation type="submission" date="2024-02" db="EMBL/GenBank/DDBJ databases">
        <authorList>
            <consortium name="ELIXIR-Norway"/>
            <consortium name="Elixir Norway"/>
        </authorList>
    </citation>
    <scope>NUCLEOTIDE SEQUENCE</scope>
</reference>
<gene>
    <name evidence="6" type="ORF">CSSPJE1EN1_LOCUS2785</name>
</gene>
<protein>
    <recommendedName>
        <fullName evidence="5">FAD/NAD(P)-binding domain-containing protein</fullName>
    </recommendedName>
</protein>
<evidence type="ECO:0000256" key="2">
    <source>
        <dbReference type="ARBA" id="ARBA00022630"/>
    </source>
</evidence>
<evidence type="ECO:0000256" key="4">
    <source>
        <dbReference type="ARBA" id="ARBA00023002"/>
    </source>
</evidence>
<dbReference type="InterPro" id="IPR036188">
    <property type="entry name" value="FAD/NAD-bd_sf"/>
</dbReference>
<sequence length="355" mass="37779">MALKKRIVVVGGGVAGSTIAKNFDLEADVTLIDPKDYFEVPYAALRCTVEPTFAERSCVKHSEYLKKAKLVQSSAQSVSDSAVVTVSGDKIPYDFLVVCTGSTYTGGPATKAERIKEYQADNKKLEAADSVLIIGGGPVGVELAGEIVVDFPTKKVTLVHSGDRLIDFLGPKASKKALKWLKSKNVEVILNDRIEVDGLAGPIYTTNKGRTIKADAHFVCIGKRVGSSWLRDSELSSLLDDQGHLKVDANLRVEGKTNIFACGDIVNTVEIKQGFLAGKQAGVVTENIKKLSKDPKVSKLAVYTPLKAPFGLVSLGRASGVAQLPFATITGCLPGMVKSKDLFVGQARKGLGLAA</sequence>
<keyword evidence="7" id="KW-1185">Reference proteome</keyword>